<gene>
    <name evidence="3" type="ORF">OC610_28350</name>
</gene>
<dbReference type="InterPro" id="IPR004805">
    <property type="entry name" value="DnaE2/DnaE/PolC"/>
</dbReference>
<dbReference type="InterPro" id="IPR004013">
    <property type="entry name" value="PHP_dom"/>
</dbReference>
<dbReference type="EMBL" id="JAOSHO010000955">
    <property type="protein sequence ID" value="MCW1248362.1"/>
    <property type="molecule type" value="Genomic_DNA"/>
</dbReference>
<sequence>MPASFVHLRLHTEYSLVDGLVRIKPLVKTLVGMNMPAVAVTDQNNMCSLVKFYKNAMGAGIKPICGADLWLANKDPDAPLSRISLLVMNAMGYRNLTELISRGFIDGQRNGSIIIEREWVAEASEGLIMLSAAKEGEIGQALLSGNVEEAEQLARDWMAVFPDRFYIEVQRTNRPNDEEHLHAAVALADKLGAPLVATNDVRFIK</sequence>
<dbReference type="Proteomes" id="UP001061999">
    <property type="component" value="Unassembled WGS sequence"/>
</dbReference>
<dbReference type="RefSeq" id="WP_264433023.1">
    <property type="nucleotide sequence ID" value="NZ_JAOSHO010000955.1"/>
</dbReference>
<accession>A0ABT3FGY8</accession>
<reference evidence="3" key="1">
    <citation type="submission" date="2022-07" db="EMBL/GenBank/DDBJ databases">
        <title>Pseudomonas agronomica sp. nov.: a novel bacterium with biotechnological application in the synthesis of biofertilizers from valorized agricultural residues.</title>
        <authorList>
            <person name="Robas M."/>
            <person name="Fernandez V.M."/>
            <person name="Luna L."/>
            <person name="Provanza A."/>
            <person name="Jimenez P.A."/>
        </authorList>
    </citation>
    <scope>NUCLEOTIDE SEQUENCE</scope>
    <source>
        <strain evidence="3">SAICEU22T</strain>
    </source>
</reference>
<dbReference type="PANTHER" id="PTHR32294">
    <property type="entry name" value="DNA POLYMERASE III SUBUNIT ALPHA"/>
    <property type="match status" value="1"/>
</dbReference>
<evidence type="ECO:0000313" key="3">
    <source>
        <dbReference type="EMBL" id="MCW1248362.1"/>
    </source>
</evidence>
<evidence type="ECO:0000313" key="4">
    <source>
        <dbReference type="Proteomes" id="UP001061999"/>
    </source>
</evidence>
<feature type="non-terminal residue" evidence="3">
    <location>
        <position position="205"/>
    </location>
</feature>
<organism evidence="3 4">
    <name type="scientific">Pseudomonas agronomica</name>
    <dbReference type="NCBI Taxonomy" id="2979328"/>
    <lineage>
        <taxon>Bacteria</taxon>
        <taxon>Pseudomonadati</taxon>
        <taxon>Pseudomonadota</taxon>
        <taxon>Gammaproteobacteria</taxon>
        <taxon>Pseudomonadales</taxon>
        <taxon>Pseudomonadaceae</taxon>
        <taxon>Pseudomonas</taxon>
    </lineage>
</organism>
<dbReference type="InterPro" id="IPR016195">
    <property type="entry name" value="Pol/histidinol_Pase-like"/>
</dbReference>
<dbReference type="PANTHER" id="PTHR32294:SF0">
    <property type="entry name" value="DNA POLYMERASE III SUBUNIT ALPHA"/>
    <property type="match status" value="1"/>
</dbReference>
<dbReference type="SMART" id="SM00481">
    <property type="entry name" value="POLIIIAc"/>
    <property type="match status" value="1"/>
</dbReference>
<feature type="domain" description="Polymerase/histidinol phosphatase N-terminal" evidence="2">
    <location>
        <begin position="6"/>
        <end position="73"/>
    </location>
</feature>
<evidence type="ECO:0000256" key="1">
    <source>
        <dbReference type="ARBA" id="ARBA00019114"/>
    </source>
</evidence>
<dbReference type="SUPFAM" id="SSF89550">
    <property type="entry name" value="PHP domain-like"/>
    <property type="match status" value="1"/>
</dbReference>
<dbReference type="InterPro" id="IPR003141">
    <property type="entry name" value="Pol/His_phosphatase_N"/>
</dbReference>
<keyword evidence="4" id="KW-1185">Reference proteome</keyword>
<protein>
    <recommendedName>
        <fullName evidence="1">DNA polymerase III subunit alpha</fullName>
    </recommendedName>
</protein>
<comment type="caution">
    <text evidence="3">The sequence shown here is derived from an EMBL/GenBank/DDBJ whole genome shotgun (WGS) entry which is preliminary data.</text>
</comment>
<name>A0ABT3FGY8_9PSED</name>
<proteinExistence type="predicted"/>
<evidence type="ECO:0000259" key="2">
    <source>
        <dbReference type="SMART" id="SM00481"/>
    </source>
</evidence>
<dbReference type="Pfam" id="PF02811">
    <property type="entry name" value="PHP"/>
    <property type="match status" value="1"/>
</dbReference>
<dbReference type="Gene3D" id="3.20.20.140">
    <property type="entry name" value="Metal-dependent hydrolases"/>
    <property type="match status" value="1"/>
</dbReference>